<accession>A0A7M2X4V4</accession>
<dbReference type="InterPro" id="IPR014030">
    <property type="entry name" value="Ketoacyl_synth_N"/>
</dbReference>
<evidence type="ECO:0000259" key="5">
    <source>
        <dbReference type="PROSITE" id="PS52004"/>
    </source>
</evidence>
<dbReference type="AlphaFoldDB" id="A0A7M2X4V4"/>
<gene>
    <name evidence="6" type="ORF">IPV69_10835</name>
</gene>
<dbReference type="InterPro" id="IPR018201">
    <property type="entry name" value="Ketoacyl_synth_AS"/>
</dbReference>
<dbReference type="InterPro" id="IPR014031">
    <property type="entry name" value="Ketoacyl_synth_C"/>
</dbReference>
<dbReference type="Pfam" id="PF02801">
    <property type="entry name" value="Ketoacyl-synt_C"/>
    <property type="match status" value="1"/>
</dbReference>
<dbReference type="PROSITE" id="PS00606">
    <property type="entry name" value="KS3_1"/>
    <property type="match status" value="1"/>
</dbReference>
<organism evidence="6 7">
    <name type="scientific">Humisphaera borealis</name>
    <dbReference type="NCBI Taxonomy" id="2807512"/>
    <lineage>
        <taxon>Bacteria</taxon>
        <taxon>Pseudomonadati</taxon>
        <taxon>Planctomycetota</taxon>
        <taxon>Phycisphaerae</taxon>
        <taxon>Tepidisphaerales</taxon>
        <taxon>Tepidisphaeraceae</taxon>
        <taxon>Humisphaera</taxon>
    </lineage>
</organism>
<dbReference type="SMART" id="SM00825">
    <property type="entry name" value="PKS_KS"/>
    <property type="match status" value="1"/>
</dbReference>
<dbReference type="GO" id="GO:0006633">
    <property type="term" value="P:fatty acid biosynthetic process"/>
    <property type="evidence" value="ECO:0007669"/>
    <property type="project" value="InterPro"/>
</dbReference>
<dbReference type="RefSeq" id="WP_206295127.1">
    <property type="nucleotide sequence ID" value="NZ_CP063458.1"/>
</dbReference>
<name>A0A7M2X4V4_9BACT</name>
<dbReference type="GO" id="GO:0004315">
    <property type="term" value="F:3-oxoacyl-[acyl-carrier-protein] synthase activity"/>
    <property type="evidence" value="ECO:0007669"/>
    <property type="project" value="InterPro"/>
</dbReference>
<evidence type="ECO:0000256" key="4">
    <source>
        <dbReference type="SAM" id="MobiDB-lite"/>
    </source>
</evidence>
<feature type="region of interest" description="Disordered" evidence="4">
    <location>
        <begin position="43"/>
        <end position="68"/>
    </location>
</feature>
<dbReference type="Pfam" id="PF00109">
    <property type="entry name" value="ketoacyl-synt"/>
    <property type="match status" value="2"/>
</dbReference>
<keyword evidence="7" id="KW-1185">Reference proteome</keyword>
<dbReference type="PROSITE" id="PS52004">
    <property type="entry name" value="KS3_2"/>
    <property type="match status" value="1"/>
</dbReference>
<evidence type="ECO:0000313" key="7">
    <source>
        <dbReference type="Proteomes" id="UP000593765"/>
    </source>
</evidence>
<evidence type="ECO:0000256" key="1">
    <source>
        <dbReference type="ARBA" id="ARBA00008467"/>
    </source>
</evidence>
<dbReference type="InterPro" id="IPR016039">
    <property type="entry name" value="Thiolase-like"/>
</dbReference>
<feature type="domain" description="Ketosynthase family 3 (KS3)" evidence="5">
    <location>
        <begin position="6"/>
        <end position="400"/>
    </location>
</feature>
<dbReference type="CDD" id="cd00834">
    <property type="entry name" value="KAS_I_II"/>
    <property type="match status" value="1"/>
</dbReference>
<dbReference type="InterPro" id="IPR000794">
    <property type="entry name" value="Beta-ketoacyl_synthase"/>
</dbReference>
<dbReference type="Gene3D" id="3.40.47.10">
    <property type="match status" value="2"/>
</dbReference>
<evidence type="ECO:0000313" key="6">
    <source>
        <dbReference type="EMBL" id="QOV91810.1"/>
    </source>
</evidence>
<comment type="similarity">
    <text evidence="1 3">Belongs to the thiolase-like superfamily. Beta-ketoacyl-ACP synthases family.</text>
</comment>
<keyword evidence="2 3" id="KW-0808">Transferase</keyword>
<dbReference type="KEGG" id="hbs:IPV69_10835"/>
<dbReference type="Proteomes" id="UP000593765">
    <property type="component" value="Chromosome"/>
</dbReference>
<dbReference type="PANTHER" id="PTHR11712">
    <property type="entry name" value="POLYKETIDE SYNTHASE-RELATED"/>
    <property type="match status" value="1"/>
</dbReference>
<sequence>MPDPYLDPIVITGAGMVTCLGLDRQSTWEAVRQGRCGIGPLTALEQPAPDGKHGGQAPELPVDESPGEPREVRYLRRAIVDALRDAGITRPNVAAGTLPYAPERCGLIMGTTLHGMRAAGDYLRTGDTSPLARFLAASVLKSATRGLGIEGFSATTCSACSSSLGAIALGVTLLREGKLDLIVAGGYDPVSEYVYAGFNSLRLVADKPLRPFARDRQGMKLAEGYGVVVLERAADASRRGAPVMATVLGYGESADAHHLTQPHPTGDGASRAIAQALKSAGRTPDDIGLIVAHATGTPDNDAGEYAALSRVFGDKLAASPVVGFKSHVGHTLGGAGAVELILAATAMNEGVVPPCANVTPADIDFPGLTIVNHARPAKIGATLSTSLGFGGANTSMVLGPAADATAAVVTSQPVVDRRFSGADRREVFVTGIGIVLPRAIGIPAFLQLLNSPIVTGPATDSGPIADDAIAHLINARRVRRMSAYVKLMLAAAGSALQDAGITDTQAYCQSLSAVLGTSHGGTEFSGQYYKQIVDEGIPAANPLLFSEGVPNAGAAHVSLTLGIKGACQTIIGSRTAGLDAMALAAIRIGQGSWERALVGAGEEYGPIVTQSYAKCMRAEPHDGRDGPVGFATGCGAVSLLLESRQSVESRGGRILGSVDATAFAAPGRVASAGAVRVLSELGAIDELVMSRSGSVIDAIEREAVRLAYPDDTRRPRLTSLFGRVTECYSAGPLAGVAAALLRGGIGDESARGPVGVICTDVTGGVTAVRVSGREQATRD</sequence>
<evidence type="ECO:0000256" key="3">
    <source>
        <dbReference type="RuleBase" id="RU003694"/>
    </source>
</evidence>
<dbReference type="InterPro" id="IPR020841">
    <property type="entry name" value="PKS_Beta-ketoAc_synthase_dom"/>
</dbReference>
<protein>
    <recommendedName>
        <fullName evidence="5">Ketosynthase family 3 (KS3) domain-containing protein</fullName>
    </recommendedName>
</protein>
<dbReference type="SUPFAM" id="SSF53901">
    <property type="entry name" value="Thiolase-like"/>
    <property type="match status" value="3"/>
</dbReference>
<dbReference type="EMBL" id="CP063458">
    <property type="protein sequence ID" value="QOV91810.1"/>
    <property type="molecule type" value="Genomic_DNA"/>
</dbReference>
<evidence type="ECO:0000256" key="2">
    <source>
        <dbReference type="ARBA" id="ARBA00022679"/>
    </source>
</evidence>
<dbReference type="PANTHER" id="PTHR11712:SF336">
    <property type="entry name" value="3-OXOACYL-[ACYL-CARRIER-PROTEIN] SYNTHASE, MITOCHONDRIAL"/>
    <property type="match status" value="1"/>
</dbReference>
<proteinExistence type="inferred from homology"/>
<reference evidence="6 7" key="1">
    <citation type="submission" date="2020-10" db="EMBL/GenBank/DDBJ databases">
        <title>Wide distribution of Phycisphaera-like planctomycetes from WD2101 soil group in peatlands and genome analysis of the first cultivated representative.</title>
        <authorList>
            <person name="Dedysh S.N."/>
            <person name="Beletsky A.V."/>
            <person name="Ivanova A."/>
            <person name="Kulichevskaya I.S."/>
            <person name="Suzina N.E."/>
            <person name="Philippov D.A."/>
            <person name="Rakitin A.L."/>
            <person name="Mardanov A.V."/>
            <person name="Ravin N.V."/>
        </authorList>
    </citation>
    <scope>NUCLEOTIDE SEQUENCE [LARGE SCALE GENOMIC DNA]</scope>
    <source>
        <strain evidence="6 7">M1803</strain>
    </source>
</reference>